<reference evidence="2 3" key="1">
    <citation type="submission" date="2023-11" db="EMBL/GenBank/DDBJ databases">
        <title>Bacillus jintuensis, isolated from a mudflat on the Beibu Gulf coast.</title>
        <authorList>
            <person name="Li M."/>
        </authorList>
    </citation>
    <scope>NUCLEOTIDE SEQUENCE [LARGE SCALE GENOMIC DNA]</scope>
    <source>
        <strain evidence="2 3">31A1R</strain>
    </source>
</reference>
<protein>
    <submittedName>
        <fullName evidence="2">Uncharacterized protein</fullName>
    </submittedName>
</protein>
<gene>
    <name evidence="2" type="ORF">SM124_07560</name>
</gene>
<dbReference type="Proteomes" id="UP001290455">
    <property type="component" value="Unassembled WGS sequence"/>
</dbReference>
<keyword evidence="1" id="KW-1133">Transmembrane helix</keyword>
<evidence type="ECO:0000313" key="2">
    <source>
        <dbReference type="EMBL" id="MDZ5471603.1"/>
    </source>
</evidence>
<dbReference type="EMBL" id="JAXOFX010000003">
    <property type="protein sequence ID" value="MDZ5471603.1"/>
    <property type="molecule type" value="Genomic_DNA"/>
</dbReference>
<keyword evidence="1" id="KW-0812">Transmembrane</keyword>
<sequence length="63" mass="7326">MKSKYFGITALLVILMLNIIFTQKMVHQYYFENYTNSIILAGLNILLFPIAILIFKKDQKGVK</sequence>
<proteinExistence type="predicted"/>
<name>A0ABU5IWQ7_9BACI</name>
<evidence type="ECO:0000313" key="3">
    <source>
        <dbReference type="Proteomes" id="UP001290455"/>
    </source>
</evidence>
<organism evidence="2 3">
    <name type="scientific">Robertmurraya mangrovi</name>
    <dbReference type="NCBI Taxonomy" id="3098077"/>
    <lineage>
        <taxon>Bacteria</taxon>
        <taxon>Bacillati</taxon>
        <taxon>Bacillota</taxon>
        <taxon>Bacilli</taxon>
        <taxon>Bacillales</taxon>
        <taxon>Bacillaceae</taxon>
        <taxon>Robertmurraya</taxon>
    </lineage>
</organism>
<dbReference type="RefSeq" id="WP_322445891.1">
    <property type="nucleotide sequence ID" value="NZ_JAXOFX010000003.1"/>
</dbReference>
<keyword evidence="1" id="KW-0472">Membrane</keyword>
<comment type="caution">
    <text evidence="2">The sequence shown here is derived from an EMBL/GenBank/DDBJ whole genome shotgun (WGS) entry which is preliminary data.</text>
</comment>
<evidence type="ECO:0000256" key="1">
    <source>
        <dbReference type="SAM" id="Phobius"/>
    </source>
</evidence>
<keyword evidence="3" id="KW-1185">Reference proteome</keyword>
<accession>A0ABU5IWQ7</accession>
<feature type="transmembrane region" description="Helical" evidence="1">
    <location>
        <begin position="38"/>
        <end position="55"/>
    </location>
</feature>